<keyword evidence="2" id="KW-0645">Protease</keyword>
<dbReference type="Pfam" id="PF13180">
    <property type="entry name" value="PDZ_2"/>
    <property type="match status" value="1"/>
</dbReference>
<dbReference type="InterPro" id="IPR036034">
    <property type="entry name" value="PDZ_sf"/>
</dbReference>
<evidence type="ECO:0000313" key="8">
    <source>
        <dbReference type="Proteomes" id="UP000238196"/>
    </source>
</evidence>
<comment type="caution">
    <text evidence="7">The sequence shown here is derived from an EMBL/GenBank/DDBJ whole genome shotgun (WGS) entry which is preliminary data.</text>
</comment>
<evidence type="ECO:0000256" key="2">
    <source>
        <dbReference type="ARBA" id="ARBA00022670"/>
    </source>
</evidence>
<keyword evidence="3" id="KW-0378">Hydrolase</keyword>
<dbReference type="SMART" id="SM00228">
    <property type="entry name" value="PDZ"/>
    <property type="match status" value="1"/>
</dbReference>
<evidence type="ECO:0000259" key="6">
    <source>
        <dbReference type="PROSITE" id="PS50106"/>
    </source>
</evidence>
<dbReference type="Gene3D" id="2.30.42.10">
    <property type="match status" value="1"/>
</dbReference>
<dbReference type="FunFam" id="2.40.10.10:FF:000001">
    <property type="entry name" value="Periplasmic serine protease DegS"/>
    <property type="match status" value="1"/>
</dbReference>
<dbReference type="PANTHER" id="PTHR43343">
    <property type="entry name" value="PEPTIDASE S12"/>
    <property type="match status" value="1"/>
</dbReference>
<accession>A0A2S5KJZ8</accession>
<dbReference type="Gene3D" id="2.40.10.120">
    <property type="match status" value="1"/>
</dbReference>
<dbReference type="SUPFAM" id="SSF50494">
    <property type="entry name" value="Trypsin-like serine proteases"/>
    <property type="match status" value="1"/>
</dbReference>
<dbReference type="InterPro" id="IPR001940">
    <property type="entry name" value="Peptidase_S1C"/>
</dbReference>
<dbReference type="Proteomes" id="UP000238196">
    <property type="component" value="Unassembled WGS sequence"/>
</dbReference>
<keyword evidence="5" id="KW-0472">Membrane</keyword>
<proteinExistence type="inferred from homology"/>
<gene>
    <name evidence="7" type="ORF">C4K68_23955</name>
</gene>
<protein>
    <submittedName>
        <fullName evidence="7">Transcriptional regulator</fullName>
    </submittedName>
</protein>
<organism evidence="7 8">
    <name type="scientific">Proteobacteria bacterium 228</name>
    <dbReference type="NCBI Taxonomy" id="2083153"/>
    <lineage>
        <taxon>Bacteria</taxon>
        <taxon>Pseudomonadati</taxon>
        <taxon>Pseudomonadota</taxon>
    </lineage>
</organism>
<dbReference type="EMBL" id="PRLP01000127">
    <property type="protein sequence ID" value="PPC74839.1"/>
    <property type="molecule type" value="Genomic_DNA"/>
</dbReference>
<dbReference type="PANTHER" id="PTHR43343:SF3">
    <property type="entry name" value="PROTEASE DO-LIKE 8, CHLOROPLASTIC"/>
    <property type="match status" value="1"/>
</dbReference>
<evidence type="ECO:0000256" key="3">
    <source>
        <dbReference type="ARBA" id="ARBA00022801"/>
    </source>
</evidence>
<evidence type="ECO:0000313" key="7">
    <source>
        <dbReference type="EMBL" id="PPC74839.1"/>
    </source>
</evidence>
<dbReference type="AlphaFoldDB" id="A0A2S5KJZ8"/>
<name>A0A2S5KJZ8_9PROT</name>
<keyword evidence="4" id="KW-0720">Serine protease</keyword>
<dbReference type="Pfam" id="PF13365">
    <property type="entry name" value="Trypsin_2"/>
    <property type="match status" value="1"/>
</dbReference>
<feature type="transmembrane region" description="Helical" evidence="5">
    <location>
        <begin position="7"/>
        <end position="24"/>
    </location>
</feature>
<evidence type="ECO:0000256" key="4">
    <source>
        <dbReference type="ARBA" id="ARBA00022825"/>
    </source>
</evidence>
<dbReference type="PROSITE" id="PS50106">
    <property type="entry name" value="PDZ"/>
    <property type="match status" value="1"/>
</dbReference>
<evidence type="ECO:0000256" key="1">
    <source>
        <dbReference type="ARBA" id="ARBA00010541"/>
    </source>
</evidence>
<sequence length="376" mass="40130">MHVCRSFIWPSLTGVAIGVALLGWNQHAPFVEEAYAAPGSLIVPPTGPASYADAVEHAAPAVVNIYTRTYQRAPANPMLNDPVFRRFFNMPDSPNRDRIQSSLGSGVIIDGKGYVVTNHHVIRGADEIKVALRDGREADAKVIGSDQDADLALLKIDLPNLPVIETTDDSKARIGDVVLAIGNPFGVGQTVTMGIISAIGRSQLGLSAFERFIQTDAAINPGNSGGALVDVRGRLIGINTAIFSKSGGYQGIGFAIPANMVNMVVKDLIKYGEVIRGWLGVETQELKTEGANNIPADALLITGLYRNGPAHVAGLRPGDIITRINGKPVMGNNYSMFEVSQMKPGSSIQLDILRDQRTLSVNVSVGKRPNTLAEDQ</sequence>
<dbReference type="SUPFAM" id="SSF50156">
    <property type="entry name" value="PDZ domain-like"/>
    <property type="match status" value="1"/>
</dbReference>
<dbReference type="OrthoDB" id="5288180at2"/>
<dbReference type="GO" id="GO:0006508">
    <property type="term" value="P:proteolysis"/>
    <property type="evidence" value="ECO:0007669"/>
    <property type="project" value="UniProtKB-KW"/>
</dbReference>
<reference evidence="7 8" key="1">
    <citation type="submission" date="2018-02" db="EMBL/GenBank/DDBJ databases">
        <title>novel marine gammaproteobacteria from coastal saline agro ecosystem.</title>
        <authorList>
            <person name="Krishnan R."/>
            <person name="Ramesh Kumar N."/>
        </authorList>
    </citation>
    <scope>NUCLEOTIDE SEQUENCE [LARGE SCALE GENOMIC DNA]</scope>
    <source>
        <strain evidence="7 8">228</strain>
    </source>
</reference>
<dbReference type="InterPro" id="IPR009003">
    <property type="entry name" value="Peptidase_S1_PA"/>
</dbReference>
<keyword evidence="5" id="KW-0812">Transmembrane</keyword>
<dbReference type="PRINTS" id="PR00834">
    <property type="entry name" value="PROTEASES2C"/>
</dbReference>
<evidence type="ECO:0000256" key="5">
    <source>
        <dbReference type="SAM" id="Phobius"/>
    </source>
</evidence>
<feature type="domain" description="PDZ" evidence="6">
    <location>
        <begin position="268"/>
        <end position="356"/>
    </location>
</feature>
<dbReference type="GO" id="GO:0004252">
    <property type="term" value="F:serine-type endopeptidase activity"/>
    <property type="evidence" value="ECO:0007669"/>
    <property type="project" value="InterPro"/>
</dbReference>
<dbReference type="InterPro" id="IPR051201">
    <property type="entry name" value="Chloro_Bact_Ser_Proteases"/>
</dbReference>
<dbReference type="InterPro" id="IPR001478">
    <property type="entry name" value="PDZ"/>
</dbReference>
<comment type="similarity">
    <text evidence="1">Belongs to the peptidase S1C family.</text>
</comment>
<keyword evidence="5" id="KW-1133">Transmembrane helix</keyword>